<evidence type="ECO:0000313" key="3">
    <source>
        <dbReference type="Proteomes" id="UP000236721"/>
    </source>
</evidence>
<dbReference type="RefSeq" id="WP_103879393.1">
    <property type="nucleotide sequence ID" value="NZ_FNVG01000004.1"/>
</dbReference>
<gene>
    <name evidence="2" type="ORF">SAMN04488244_104119</name>
</gene>
<organism evidence="2 3">
    <name type="scientific">Vibrio hangzhouensis</name>
    <dbReference type="NCBI Taxonomy" id="462991"/>
    <lineage>
        <taxon>Bacteria</taxon>
        <taxon>Pseudomonadati</taxon>
        <taxon>Pseudomonadota</taxon>
        <taxon>Gammaproteobacteria</taxon>
        <taxon>Vibrionales</taxon>
        <taxon>Vibrionaceae</taxon>
        <taxon>Vibrio</taxon>
    </lineage>
</organism>
<name>A0A1H5VBH9_9VIBR</name>
<dbReference type="AlphaFoldDB" id="A0A1H5VBH9"/>
<dbReference type="Proteomes" id="UP000236721">
    <property type="component" value="Unassembled WGS sequence"/>
</dbReference>
<sequence>MTASKVFLRDFLGLLLIISTVLAGLCMLLDILALFAYVNHEEMIASLFFHESFYLLVFFIPPYFIGRYINQTEWVKAVEEYLLMKSKSESEQW</sequence>
<keyword evidence="1" id="KW-1133">Transmembrane helix</keyword>
<keyword evidence="3" id="KW-1185">Reference proteome</keyword>
<feature type="transmembrane region" description="Helical" evidence="1">
    <location>
        <begin position="12"/>
        <end position="38"/>
    </location>
</feature>
<keyword evidence="1" id="KW-0812">Transmembrane</keyword>
<dbReference type="EMBL" id="FNVG01000004">
    <property type="protein sequence ID" value="SEF84131.1"/>
    <property type="molecule type" value="Genomic_DNA"/>
</dbReference>
<accession>A0A1H5VBH9</accession>
<evidence type="ECO:0000313" key="2">
    <source>
        <dbReference type="EMBL" id="SEF84131.1"/>
    </source>
</evidence>
<dbReference type="OrthoDB" id="5828728at2"/>
<evidence type="ECO:0000256" key="1">
    <source>
        <dbReference type="SAM" id="Phobius"/>
    </source>
</evidence>
<protein>
    <submittedName>
        <fullName evidence="2">Uncharacterized protein</fullName>
    </submittedName>
</protein>
<proteinExistence type="predicted"/>
<keyword evidence="1" id="KW-0472">Membrane</keyword>
<feature type="transmembrane region" description="Helical" evidence="1">
    <location>
        <begin position="44"/>
        <end position="66"/>
    </location>
</feature>
<reference evidence="3" key="1">
    <citation type="submission" date="2016-10" db="EMBL/GenBank/DDBJ databases">
        <authorList>
            <person name="Varghese N."/>
            <person name="Submissions S."/>
        </authorList>
    </citation>
    <scope>NUCLEOTIDE SEQUENCE [LARGE SCALE GENOMIC DNA]</scope>
    <source>
        <strain evidence="3">CGMCC 1.7062</strain>
    </source>
</reference>